<accession>A0A9J5Z1P9</accession>
<keyword evidence="2" id="KW-1185">Reference proteome</keyword>
<comment type="caution">
    <text evidence="1">The sequence shown here is derived from an EMBL/GenBank/DDBJ whole genome shotgun (WGS) entry which is preliminary data.</text>
</comment>
<name>A0A9J5Z1P9_SOLCO</name>
<gene>
    <name evidence="1" type="ORF">H5410_026498</name>
</gene>
<dbReference type="Proteomes" id="UP000824120">
    <property type="component" value="Chromosome 5"/>
</dbReference>
<proteinExistence type="predicted"/>
<evidence type="ECO:0000313" key="2">
    <source>
        <dbReference type="Proteomes" id="UP000824120"/>
    </source>
</evidence>
<protein>
    <submittedName>
        <fullName evidence="1">Uncharacterized protein</fullName>
    </submittedName>
</protein>
<organism evidence="1 2">
    <name type="scientific">Solanum commersonii</name>
    <name type="common">Commerson's wild potato</name>
    <name type="synonym">Commerson's nightshade</name>
    <dbReference type="NCBI Taxonomy" id="4109"/>
    <lineage>
        <taxon>Eukaryota</taxon>
        <taxon>Viridiplantae</taxon>
        <taxon>Streptophyta</taxon>
        <taxon>Embryophyta</taxon>
        <taxon>Tracheophyta</taxon>
        <taxon>Spermatophyta</taxon>
        <taxon>Magnoliopsida</taxon>
        <taxon>eudicotyledons</taxon>
        <taxon>Gunneridae</taxon>
        <taxon>Pentapetalae</taxon>
        <taxon>asterids</taxon>
        <taxon>lamiids</taxon>
        <taxon>Solanales</taxon>
        <taxon>Solanaceae</taxon>
        <taxon>Solanoideae</taxon>
        <taxon>Solaneae</taxon>
        <taxon>Solanum</taxon>
    </lineage>
</organism>
<reference evidence="1 2" key="1">
    <citation type="submission" date="2020-09" db="EMBL/GenBank/DDBJ databases">
        <title>De no assembly of potato wild relative species, Solanum commersonii.</title>
        <authorList>
            <person name="Cho K."/>
        </authorList>
    </citation>
    <scope>NUCLEOTIDE SEQUENCE [LARGE SCALE GENOMIC DNA]</scope>
    <source>
        <strain evidence="1">LZ3.2</strain>
        <tissue evidence="1">Leaf</tissue>
    </source>
</reference>
<evidence type="ECO:0000313" key="1">
    <source>
        <dbReference type="EMBL" id="KAG5605006.1"/>
    </source>
</evidence>
<dbReference type="AlphaFoldDB" id="A0A9J5Z1P9"/>
<dbReference type="EMBL" id="JACXVP010000005">
    <property type="protein sequence ID" value="KAG5605006.1"/>
    <property type="molecule type" value="Genomic_DNA"/>
</dbReference>
<sequence>MEPVDPEGKIDPFLGSNKPRADLFWPIFFRERLLKPQQWSQLVLRVKSAHFQIQMSRRAVYGVLVIRDFEFFFCQKFSWTSVKTLAVSQLVPRGKPAYFQVQTSLIASKAILYRFSCAIILGDSGFQNFLGKSFHGRPLRPCNGASWSEGANRPIFKFKRAKASREPIGLAGQTSLFSRSNNPRARKTRFYQFSCAIFYGFLTLAMEIVGLEGNIGSFSSSNEPRAGKKWSQLVLTGKPIHFKVQTSPRAGKTKFYQFLCAIDHGVLLIRNFNFFWLKFFIDVIEPVGLEG</sequence>